<organism evidence="1 2">
    <name type="scientific">Ephemerocybe angulata</name>
    <dbReference type="NCBI Taxonomy" id="980116"/>
    <lineage>
        <taxon>Eukaryota</taxon>
        <taxon>Fungi</taxon>
        <taxon>Dikarya</taxon>
        <taxon>Basidiomycota</taxon>
        <taxon>Agaricomycotina</taxon>
        <taxon>Agaricomycetes</taxon>
        <taxon>Agaricomycetidae</taxon>
        <taxon>Agaricales</taxon>
        <taxon>Agaricineae</taxon>
        <taxon>Psathyrellaceae</taxon>
        <taxon>Ephemerocybe</taxon>
    </lineage>
</organism>
<accession>A0A8H6M8I0</accession>
<keyword evidence="2" id="KW-1185">Reference proteome</keyword>
<sequence length="502" mass="56684">MDRINGIANSWTESQNTVNGDKGLNCLKVGIASLPVEVLGPIFLLAHTSAYESRPVPLNRAELAMAAVCCQWRNLALSFTALWSTFRCIKPACDSVQQMKRERKRLELYLKRSGNSGLDLEFEFNALPPKSALWKTWAPLFDCAIKHAHRWARFAIKSDGVAPRLYLVPLEALQAPRLESLEIHAGTWDDWQWQTHLVHLKTCAIMARFRPRLETLVHFMMEEGPGSHALGICLLFSNFVQVLSAPNIETISIWGTNYEWWPSQPLPATTIQANRLKHFRYGNNLTMSTLRFFLNRVSAPLLESITLQKVSLSNQASGIDDPEDDHIDYAFPSFRSLHLIDVDVACLAVAISRERRTAIILETPVPRLVQTTRLAKHLTIATRAMACDITLFIDLVPGFFAKSPYLPSMWPQVQDLAHHFHPSVLAANNLTWKDTWPKVDRLYLAPPTSNNPWPDPEGLSEGGRKIEVKGLQALGHTQWPPGSYQWASRDKTVDVFLRNTAL</sequence>
<dbReference type="AlphaFoldDB" id="A0A8H6M8I0"/>
<protein>
    <recommendedName>
        <fullName evidence="3">F-box domain-containing protein</fullName>
    </recommendedName>
</protein>
<name>A0A8H6M8I0_9AGAR</name>
<evidence type="ECO:0000313" key="2">
    <source>
        <dbReference type="Proteomes" id="UP000521943"/>
    </source>
</evidence>
<reference evidence="1 2" key="1">
    <citation type="submission" date="2020-07" db="EMBL/GenBank/DDBJ databases">
        <title>Comparative genomics of pyrophilous fungi reveals a link between fire events and developmental genes.</title>
        <authorList>
            <consortium name="DOE Joint Genome Institute"/>
            <person name="Steindorff A.S."/>
            <person name="Carver A."/>
            <person name="Calhoun S."/>
            <person name="Stillman K."/>
            <person name="Liu H."/>
            <person name="Lipzen A."/>
            <person name="Pangilinan J."/>
            <person name="Labutti K."/>
            <person name="Bruns T.D."/>
            <person name="Grigoriev I.V."/>
        </authorList>
    </citation>
    <scope>NUCLEOTIDE SEQUENCE [LARGE SCALE GENOMIC DNA]</scope>
    <source>
        <strain evidence="1 2">CBS 144469</strain>
    </source>
</reference>
<dbReference type="OrthoDB" id="10292725at2759"/>
<dbReference type="EMBL" id="JACGCI010000028">
    <property type="protein sequence ID" value="KAF6756021.1"/>
    <property type="molecule type" value="Genomic_DNA"/>
</dbReference>
<dbReference type="Proteomes" id="UP000521943">
    <property type="component" value="Unassembled WGS sequence"/>
</dbReference>
<proteinExistence type="predicted"/>
<evidence type="ECO:0008006" key="3">
    <source>
        <dbReference type="Google" id="ProtNLM"/>
    </source>
</evidence>
<evidence type="ECO:0000313" key="1">
    <source>
        <dbReference type="EMBL" id="KAF6756021.1"/>
    </source>
</evidence>
<gene>
    <name evidence="1" type="ORF">DFP72DRAFT_1067321</name>
</gene>
<comment type="caution">
    <text evidence="1">The sequence shown here is derived from an EMBL/GenBank/DDBJ whole genome shotgun (WGS) entry which is preliminary data.</text>
</comment>